<dbReference type="RefSeq" id="WP_208251797.1">
    <property type="nucleotide sequence ID" value="NZ_JAGEPF010000040.1"/>
</dbReference>
<reference evidence="2 3" key="1">
    <citation type="submission" date="2021-03" db="EMBL/GenBank/DDBJ databases">
        <title>Actinomadura violae sp. nov., isolated from lichen in Thailand.</title>
        <authorList>
            <person name="Kanchanasin P."/>
            <person name="Saeng-In P."/>
            <person name="Phongsopitanun W."/>
            <person name="Yuki M."/>
            <person name="Kudo T."/>
            <person name="Ohkuma M."/>
            <person name="Tanasupawat S."/>
        </authorList>
    </citation>
    <scope>NUCLEOTIDE SEQUENCE [LARGE SCALE GENOMIC DNA]</scope>
    <source>
        <strain evidence="2 3">LCR2-06</strain>
    </source>
</reference>
<dbReference type="EMBL" id="JAGEPF010000040">
    <property type="protein sequence ID" value="MBO2464933.1"/>
    <property type="molecule type" value="Genomic_DNA"/>
</dbReference>
<protein>
    <submittedName>
        <fullName evidence="2">Uncharacterized protein</fullName>
    </submittedName>
</protein>
<name>A0ABS3S8N9_9ACTN</name>
<gene>
    <name evidence="2" type="ORF">J4709_45950</name>
</gene>
<feature type="compositionally biased region" description="Low complexity" evidence="1">
    <location>
        <begin position="98"/>
        <end position="108"/>
    </location>
</feature>
<evidence type="ECO:0000313" key="2">
    <source>
        <dbReference type="EMBL" id="MBO2464933.1"/>
    </source>
</evidence>
<feature type="compositionally biased region" description="Polar residues" evidence="1">
    <location>
        <begin position="1"/>
        <end position="10"/>
    </location>
</feature>
<accession>A0ABS3S8N9</accession>
<sequence length="299" mass="31762">MTDTTQTAGNTPVAPPKPDTAGLGRSRRRRGARIAEASAGASSSQDPAGRGEPAVQKVEPAQSGSSEEAAEADLETTQVKSQDPKVSPQPISEVASSAPTRTPTAEEPAPVRERTVPSPSAPLDAEFRADPPLLAGATVPSADEPTVSTDPHSSLAEDRDTDGYDESDWIHAGKVTHQAYVPVSIAARVKRMQQTGLSAEKIVLNAVLQAQDQFPDLIRAARGPVHDGGLFPGLAVIERAPGRTRRNEPSNVRVQYQLSPQWKPSLQALAKRHNLKLSVLVRLALGAYFDIPVSMGRSM</sequence>
<organism evidence="2 3">
    <name type="scientific">Actinomadura violacea</name>
    <dbReference type="NCBI Taxonomy" id="2819934"/>
    <lineage>
        <taxon>Bacteria</taxon>
        <taxon>Bacillati</taxon>
        <taxon>Actinomycetota</taxon>
        <taxon>Actinomycetes</taxon>
        <taxon>Streptosporangiales</taxon>
        <taxon>Thermomonosporaceae</taxon>
        <taxon>Actinomadura</taxon>
    </lineage>
</organism>
<dbReference type="Proteomes" id="UP000680206">
    <property type="component" value="Unassembled WGS sequence"/>
</dbReference>
<comment type="caution">
    <text evidence="2">The sequence shown here is derived from an EMBL/GenBank/DDBJ whole genome shotgun (WGS) entry which is preliminary data.</text>
</comment>
<feature type="compositionally biased region" description="Low complexity" evidence="1">
    <location>
        <begin position="34"/>
        <end position="44"/>
    </location>
</feature>
<keyword evidence="3" id="KW-1185">Reference proteome</keyword>
<feature type="region of interest" description="Disordered" evidence="1">
    <location>
        <begin position="1"/>
        <end position="162"/>
    </location>
</feature>
<evidence type="ECO:0000313" key="3">
    <source>
        <dbReference type="Proteomes" id="UP000680206"/>
    </source>
</evidence>
<proteinExistence type="predicted"/>
<evidence type="ECO:0000256" key="1">
    <source>
        <dbReference type="SAM" id="MobiDB-lite"/>
    </source>
</evidence>